<protein>
    <submittedName>
        <fullName evidence="1">Uncharacterized protein</fullName>
    </submittedName>
</protein>
<keyword evidence="2" id="KW-1185">Reference proteome</keyword>
<reference evidence="2" key="1">
    <citation type="journal article" date="2020" name="Nat. Commun.">
        <title>Genome assembly of wild tea tree DASZ reveals pedigree and selection history of tea varieties.</title>
        <authorList>
            <person name="Zhang W."/>
            <person name="Zhang Y."/>
            <person name="Qiu H."/>
            <person name="Guo Y."/>
            <person name="Wan H."/>
            <person name="Zhang X."/>
            <person name="Scossa F."/>
            <person name="Alseekh S."/>
            <person name="Zhang Q."/>
            <person name="Wang P."/>
            <person name="Xu L."/>
            <person name="Schmidt M.H."/>
            <person name="Jia X."/>
            <person name="Li D."/>
            <person name="Zhu A."/>
            <person name="Guo F."/>
            <person name="Chen W."/>
            <person name="Ni D."/>
            <person name="Usadel B."/>
            <person name="Fernie A.R."/>
            <person name="Wen W."/>
        </authorList>
    </citation>
    <scope>NUCLEOTIDE SEQUENCE [LARGE SCALE GENOMIC DNA]</scope>
    <source>
        <strain evidence="2">cv. G240</strain>
    </source>
</reference>
<proteinExistence type="predicted"/>
<gene>
    <name evidence="1" type="ORF">HYC85_024470</name>
</gene>
<comment type="caution">
    <text evidence="1">The sequence shown here is derived from an EMBL/GenBank/DDBJ whole genome shotgun (WGS) entry which is preliminary data.</text>
</comment>
<reference evidence="1 2" key="2">
    <citation type="submission" date="2020-07" db="EMBL/GenBank/DDBJ databases">
        <title>Genome assembly of wild tea tree DASZ reveals pedigree and selection history of tea varieties.</title>
        <authorList>
            <person name="Zhang W."/>
        </authorList>
    </citation>
    <scope>NUCLEOTIDE SEQUENCE [LARGE SCALE GENOMIC DNA]</scope>
    <source>
        <strain evidence="2">cv. G240</strain>
        <tissue evidence="1">Leaf</tissue>
    </source>
</reference>
<accession>A0A7J7GC21</accession>
<organism evidence="1 2">
    <name type="scientific">Camellia sinensis</name>
    <name type="common">Tea plant</name>
    <name type="synonym">Thea sinensis</name>
    <dbReference type="NCBI Taxonomy" id="4442"/>
    <lineage>
        <taxon>Eukaryota</taxon>
        <taxon>Viridiplantae</taxon>
        <taxon>Streptophyta</taxon>
        <taxon>Embryophyta</taxon>
        <taxon>Tracheophyta</taxon>
        <taxon>Spermatophyta</taxon>
        <taxon>Magnoliopsida</taxon>
        <taxon>eudicotyledons</taxon>
        <taxon>Gunneridae</taxon>
        <taxon>Pentapetalae</taxon>
        <taxon>asterids</taxon>
        <taxon>Ericales</taxon>
        <taxon>Theaceae</taxon>
        <taxon>Camellia</taxon>
    </lineage>
</organism>
<name>A0A7J7GC21_CAMSI</name>
<evidence type="ECO:0000313" key="1">
    <source>
        <dbReference type="EMBL" id="KAF5936964.1"/>
    </source>
</evidence>
<evidence type="ECO:0000313" key="2">
    <source>
        <dbReference type="Proteomes" id="UP000593564"/>
    </source>
</evidence>
<dbReference type="EMBL" id="JACBKZ010000012">
    <property type="protein sequence ID" value="KAF5936964.1"/>
    <property type="molecule type" value="Genomic_DNA"/>
</dbReference>
<dbReference type="AlphaFoldDB" id="A0A7J7GC21"/>
<sequence>MSSLTPYLSSPFPHPLSTPATFHATIPYLYLPPFHPSPYLSSLFHDYCHHDTLTLFLDQ</sequence>
<dbReference type="Proteomes" id="UP000593564">
    <property type="component" value="Unassembled WGS sequence"/>
</dbReference>